<feature type="region of interest" description="Disordered" evidence="1">
    <location>
        <begin position="27"/>
        <end position="77"/>
    </location>
</feature>
<dbReference type="EMBL" id="AP028911">
    <property type="protein sequence ID" value="BES92745.1"/>
    <property type="molecule type" value="Genomic_DNA"/>
</dbReference>
<feature type="compositionally biased region" description="Basic residues" evidence="1">
    <location>
        <begin position="41"/>
        <end position="51"/>
    </location>
</feature>
<accession>A0ABN7APB3</accession>
<evidence type="ECO:0000313" key="3">
    <source>
        <dbReference type="Proteomes" id="UP001307889"/>
    </source>
</evidence>
<sequence length="77" mass="8334">MLISQPPYHDSAIFTLLSLSTYSWTVTGSSEKNSGSMDRRRTLKTPGARKIRSGECGEQGAKKNTKKGLAGAMAESR</sequence>
<evidence type="ECO:0000313" key="2">
    <source>
        <dbReference type="EMBL" id="BES92745.1"/>
    </source>
</evidence>
<proteinExistence type="predicted"/>
<feature type="compositionally biased region" description="Polar residues" evidence="1">
    <location>
        <begin position="27"/>
        <end position="36"/>
    </location>
</feature>
<gene>
    <name evidence="2" type="ORF">NTJ_05554</name>
</gene>
<keyword evidence="3" id="KW-1185">Reference proteome</keyword>
<reference evidence="2 3" key="1">
    <citation type="submission" date="2023-09" db="EMBL/GenBank/DDBJ databases">
        <title>Nesidiocoris tenuis whole genome shotgun sequence.</title>
        <authorList>
            <person name="Shibata T."/>
            <person name="Shimoda M."/>
            <person name="Kobayashi T."/>
            <person name="Uehara T."/>
        </authorList>
    </citation>
    <scope>NUCLEOTIDE SEQUENCE [LARGE SCALE GENOMIC DNA]</scope>
    <source>
        <strain evidence="2 3">Japan</strain>
    </source>
</reference>
<dbReference type="Proteomes" id="UP001307889">
    <property type="component" value="Chromosome 3"/>
</dbReference>
<evidence type="ECO:0000256" key="1">
    <source>
        <dbReference type="SAM" id="MobiDB-lite"/>
    </source>
</evidence>
<protein>
    <submittedName>
        <fullName evidence="2">Uncharacterized protein</fullName>
    </submittedName>
</protein>
<name>A0ABN7APB3_9HEMI</name>
<organism evidence="2 3">
    <name type="scientific">Nesidiocoris tenuis</name>
    <dbReference type="NCBI Taxonomy" id="355587"/>
    <lineage>
        <taxon>Eukaryota</taxon>
        <taxon>Metazoa</taxon>
        <taxon>Ecdysozoa</taxon>
        <taxon>Arthropoda</taxon>
        <taxon>Hexapoda</taxon>
        <taxon>Insecta</taxon>
        <taxon>Pterygota</taxon>
        <taxon>Neoptera</taxon>
        <taxon>Paraneoptera</taxon>
        <taxon>Hemiptera</taxon>
        <taxon>Heteroptera</taxon>
        <taxon>Panheteroptera</taxon>
        <taxon>Cimicomorpha</taxon>
        <taxon>Miridae</taxon>
        <taxon>Dicyphina</taxon>
        <taxon>Nesidiocoris</taxon>
    </lineage>
</organism>